<keyword evidence="1" id="KW-0812">Transmembrane</keyword>
<proteinExistence type="predicted"/>
<dbReference type="Proteomes" id="UP001162131">
    <property type="component" value="Unassembled WGS sequence"/>
</dbReference>
<keyword evidence="1" id="KW-0472">Membrane</keyword>
<keyword evidence="1" id="KW-1133">Transmembrane helix</keyword>
<gene>
    <name evidence="2" type="ORF">BSTOLATCC_MIC389</name>
</gene>
<organism evidence="2 3">
    <name type="scientific">Blepharisma stoltei</name>
    <dbReference type="NCBI Taxonomy" id="1481888"/>
    <lineage>
        <taxon>Eukaryota</taxon>
        <taxon>Sar</taxon>
        <taxon>Alveolata</taxon>
        <taxon>Ciliophora</taxon>
        <taxon>Postciliodesmatophora</taxon>
        <taxon>Heterotrichea</taxon>
        <taxon>Heterotrichida</taxon>
        <taxon>Blepharismidae</taxon>
        <taxon>Blepharisma</taxon>
    </lineage>
</organism>
<evidence type="ECO:0000313" key="3">
    <source>
        <dbReference type="Proteomes" id="UP001162131"/>
    </source>
</evidence>
<dbReference type="AlphaFoldDB" id="A0AAU9IL42"/>
<protein>
    <submittedName>
        <fullName evidence="2">Uncharacterized protein</fullName>
    </submittedName>
</protein>
<keyword evidence="3" id="KW-1185">Reference proteome</keyword>
<feature type="transmembrane region" description="Helical" evidence="1">
    <location>
        <begin position="20"/>
        <end position="38"/>
    </location>
</feature>
<accession>A0AAU9IL42</accession>
<evidence type="ECO:0000256" key="1">
    <source>
        <dbReference type="SAM" id="Phobius"/>
    </source>
</evidence>
<reference evidence="2" key="1">
    <citation type="submission" date="2021-09" db="EMBL/GenBank/DDBJ databases">
        <authorList>
            <consortium name="AG Swart"/>
            <person name="Singh M."/>
            <person name="Singh A."/>
            <person name="Seah K."/>
            <person name="Emmerich C."/>
        </authorList>
    </citation>
    <scope>NUCLEOTIDE SEQUENCE</scope>
    <source>
        <strain evidence="2">ATCC30299</strain>
    </source>
</reference>
<name>A0AAU9IL42_9CILI</name>
<dbReference type="EMBL" id="CAJZBQ010000001">
    <property type="protein sequence ID" value="CAG9310180.1"/>
    <property type="molecule type" value="Genomic_DNA"/>
</dbReference>
<evidence type="ECO:0000313" key="2">
    <source>
        <dbReference type="EMBL" id="CAG9310180.1"/>
    </source>
</evidence>
<comment type="caution">
    <text evidence="2">The sequence shown here is derived from an EMBL/GenBank/DDBJ whole genome shotgun (WGS) entry which is preliminary data.</text>
</comment>
<sequence length="73" mass="8485">MADSSLIMEYARLVEKDVKFAYLKQIVLAALMILIWQMKEMENSDAFIRDMFLMKQLICVIARRIGSLKVSNV</sequence>